<dbReference type="SUPFAM" id="SSF50969">
    <property type="entry name" value="YVTN repeat-like/Quinoprotein amine dehydrogenase"/>
    <property type="match status" value="1"/>
</dbReference>
<gene>
    <name evidence="2" type="ORF">GCM10007925_07170</name>
</gene>
<sequence>MNGSFVIRFFTASLVAFLSAPAPAALPVEPARVLSTHPHDTAAFTEGLLIRDGILYESTGFEGQSFISRKELATGRTLARVAIPSDLFGEGIVDWQDKLYSFVWRGGRGFVWGVTDLKPKGKWNYAGEGWAMTQDGRHIIMSDGTPVLRFLRPGSMKIARRLTVTAEGKPVAMLNELEYVNGEILANIWQTPRIARIDPATGRVKGWIDVSALWDRVGRNSPDAVPNGIAYDRHAKKLYVTGKYWPTLFEIALPGR</sequence>
<keyword evidence="1" id="KW-0732">Signal</keyword>
<dbReference type="EMBL" id="BSOO01000005">
    <property type="protein sequence ID" value="GLR47006.1"/>
    <property type="molecule type" value="Genomic_DNA"/>
</dbReference>
<dbReference type="InterPro" id="IPR007788">
    <property type="entry name" value="QCT"/>
</dbReference>
<dbReference type="Proteomes" id="UP001156703">
    <property type="component" value="Unassembled WGS sequence"/>
</dbReference>
<feature type="signal peptide" evidence="1">
    <location>
        <begin position="1"/>
        <end position="24"/>
    </location>
</feature>
<organism evidence="2 3">
    <name type="scientific">Sphingomonas astaxanthinifaciens DSM 22298</name>
    <dbReference type="NCBI Taxonomy" id="1123267"/>
    <lineage>
        <taxon>Bacteria</taxon>
        <taxon>Pseudomonadati</taxon>
        <taxon>Pseudomonadota</taxon>
        <taxon>Alphaproteobacteria</taxon>
        <taxon>Sphingomonadales</taxon>
        <taxon>Sphingomonadaceae</taxon>
        <taxon>Sphingomonas</taxon>
    </lineage>
</organism>
<dbReference type="InterPro" id="IPR011044">
    <property type="entry name" value="Quino_amine_DH_bsu"/>
</dbReference>
<evidence type="ECO:0000256" key="1">
    <source>
        <dbReference type="SAM" id="SignalP"/>
    </source>
</evidence>
<keyword evidence="3" id="KW-1185">Reference proteome</keyword>
<evidence type="ECO:0000313" key="3">
    <source>
        <dbReference type="Proteomes" id="UP001156703"/>
    </source>
</evidence>
<feature type="chain" id="PRO_5045552356" evidence="1">
    <location>
        <begin position="25"/>
        <end position="256"/>
    </location>
</feature>
<reference evidence="3" key="1">
    <citation type="journal article" date="2019" name="Int. J. Syst. Evol. Microbiol.">
        <title>The Global Catalogue of Microorganisms (GCM) 10K type strain sequencing project: providing services to taxonomists for standard genome sequencing and annotation.</title>
        <authorList>
            <consortium name="The Broad Institute Genomics Platform"/>
            <consortium name="The Broad Institute Genome Sequencing Center for Infectious Disease"/>
            <person name="Wu L."/>
            <person name="Ma J."/>
        </authorList>
    </citation>
    <scope>NUCLEOTIDE SEQUENCE [LARGE SCALE GENOMIC DNA]</scope>
    <source>
        <strain evidence="3">NBRC 102146</strain>
    </source>
</reference>
<dbReference type="RefSeq" id="WP_029942209.1">
    <property type="nucleotide sequence ID" value="NZ_BSOO01000005.1"/>
</dbReference>
<dbReference type="Pfam" id="PF05096">
    <property type="entry name" value="Glu_cyclase_2"/>
    <property type="match status" value="1"/>
</dbReference>
<name>A0ABQ5Z641_9SPHN</name>
<dbReference type="PANTHER" id="PTHR31270:SF1">
    <property type="entry name" value="GLUTAMINYL-PEPTIDE CYCLOTRANSFERASE"/>
    <property type="match status" value="1"/>
</dbReference>
<proteinExistence type="predicted"/>
<accession>A0ABQ5Z641</accession>
<protein>
    <submittedName>
        <fullName evidence="2">Glutaminyl-peptide cyclotransferase</fullName>
    </submittedName>
</protein>
<comment type="caution">
    <text evidence="2">The sequence shown here is derived from an EMBL/GenBank/DDBJ whole genome shotgun (WGS) entry which is preliminary data.</text>
</comment>
<dbReference type="PANTHER" id="PTHR31270">
    <property type="entry name" value="GLUTAMINYL-PEPTIDE CYCLOTRANSFERASE"/>
    <property type="match status" value="1"/>
</dbReference>
<evidence type="ECO:0000313" key="2">
    <source>
        <dbReference type="EMBL" id="GLR47006.1"/>
    </source>
</evidence>